<dbReference type="InterPro" id="IPR051049">
    <property type="entry name" value="Dienelactone_hydrolase-like"/>
</dbReference>
<dbReference type="Gene3D" id="3.40.50.1820">
    <property type="entry name" value="alpha/beta hydrolase"/>
    <property type="match status" value="1"/>
</dbReference>
<dbReference type="SUPFAM" id="SSF53474">
    <property type="entry name" value="alpha/beta-Hydrolases"/>
    <property type="match status" value="1"/>
</dbReference>
<name>A0ABN2H8Y4_9ACTN</name>
<dbReference type="EMBL" id="BAAANY010000011">
    <property type="protein sequence ID" value="GAA1683623.1"/>
    <property type="molecule type" value="Genomic_DNA"/>
</dbReference>
<dbReference type="GO" id="GO:0016787">
    <property type="term" value="F:hydrolase activity"/>
    <property type="evidence" value="ECO:0007669"/>
    <property type="project" value="UniProtKB-KW"/>
</dbReference>
<dbReference type="PANTHER" id="PTHR46623:SF6">
    <property type="entry name" value="ALPHA_BETA-HYDROLASES SUPERFAMILY PROTEIN"/>
    <property type="match status" value="1"/>
</dbReference>
<reference evidence="2 3" key="1">
    <citation type="journal article" date="2019" name="Int. J. Syst. Evol. Microbiol.">
        <title>The Global Catalogue of Microorganisms (GCM) 10K type strain sequencing project: providing services to taxonomists for standard genome sequencing and annotation.</title>
        <authorList>
            <consortium name="The Broad Institute Genomics Platform"/>
            <consortium name="The Broad Institute Genome Sequencing Center for Infectious Disease"/>
            <person name="Wu L."/>
            <person name="Ma J."/>
        </authorList>
    </citation>
    <scope>NUCLEOTIDE SEQUENCE [LARGE SCALE GENOMIC DNA]</scope>
    <source>
        <strain evidence="2 3">JCM 14718</strain>
    </source>
</reference>
<keyword evidence="2" id="KW-0378">Hydrolase</keyword>
<proteinExistence type="predicted"/>
<dbReference type="Pfam" id="PF01738">
    <property type="entry name" value="DLH"/>
    <property type="match status" value="1"/>
</dbReference>
<gene>
    <name evidence="2" type="ORF">GCM10009765_36030</name>
</gene>
<protein>
    <submittedName>
        <fullName evidence="2">Dienelactone hydrolase family protein</fullName>
    </submittedName>
</protein>
<dbReference type="RefSeq" id="WP_344311388.1">
    <property type="nucleotide sequence ID" value="NZ_BAAANY010000011.1"/>
</dbReference>
<evidence type="ECO:0000313" key="3">
    <source>
        <dbReference type="Proteomes" id="UP001500618"/>
    </source>
</evidence>
<dbReference type="PANTHER" id="PTHR46623">
    <property type="entry name" value="CARBOXYMETHYLENEBUTENOLIDASE-RELATED"/>
    <property type="match status" value="1"/>
</dbReference>
<dbReference type="InterPro" id="IPR029058">
    <property type="entry name" value="AB_hydrolase_fold"/>
</dbReference>
<organism evidence="2 3">
    <name type="scientific">Fodinicola feengrottensis</name>
    <dbReference type="NCBI Taxonomy" id="435914"/>
    <lineage>
        <taxon>Bacteria</taxon>
        <taxon>Bacillati</taxon>
        <taxon>Actinomycetota</taxon>
        <taxon>Actinomycetes</taxon>
        <taxon>Mycobacteriales</taxon>
        <taxon>Fodinicola</taxon>
    </lineage>
</organism>
<accession>A0ABN2H8Y4</accession>
<evidence type="ECO:0000313" key="2">
    <source>
        <dbReference type="EMBL" id="GAA1683623.1"/>
    </source>
</evidence>
<dbReference type="InterPro" id="IPR002925">
    <property type="entry name" value="Dienelactn_hydro"/>
</dbReference>
<dbReference type="Proteomes" id="UP001500618">
    <property type="component" value="Unassembled WGS sequence"/>
</dbReference>
<comment type="caution">
    <text evidence="2">The sequence shown here is derived from an EMBL/GenBank/DDBJ whole genome shotgun (WGS) entry which is preliminary data.</text>
</comment>
<feature type="domain" description="Dienelactone hydrolase" evidence="1">
    <location>
        <begin position="13"/>
        <end position="232"/>
    </location>
</feature>
<keyword evidence="3" id="KW-1185">Reference proteome</keyword>
<evidence type="ECO:0000259" key="1">
    <source>
        <dbReference type="Pfam" id="PF01738"/>
    </source>
</evidence>
<sequence>MDVTIPTSAGSIHGYLAVPQPEVSGDGPWPAVVIVHDAFGMSDDVREIADRFGTAGYFALVPDLFHRGGFVRCVQSVFRQLLAAKGQAFDDIEAARQELLSHPNSNGKVGVAGFCMGGGFALVTAARGFDASAPYYGPMPRDESAFDDACPIVASFGGRDFGLRGAAAKLDQLLTEREVVHDVKEYAGAGHGFANRLPVGPFAPLMRIAGLGYDHDANQDAWRRVLTFFATHLS</sequence>